<dbReference type="GO" id="GO:0070929">
    <property type="term" value="P:trans-translation"/>
    <property type="evidence" value="ECO:0007669"/>
    <property type="project" value="UniProtKB-UniRule"/>
</dbReference>
<dbReference type="PANTHER" id="PTHR30308:SF2">
    <property type="entry name" value="SSRA-BINDING PROTEIN"/>
    <property type="match status" value="1"/>
</dbReference>
<dbReference type="GO" id="GO:0003723">
    <property type="term" value="F:RNA binding"/>
    <property type="evidence" value="ECO:0007669"/>
    <property type="project" value="UniProtKB-UniRule"/>
</dbReference>
<protein>
    <recommendedName>
        <fullName evidence="3">SsrA-binding protein</fullName>
    </recommendedName>
    <alternativeName>
        <fullName evidence="3">Small protein B</fullName>
    </alternativeName>
</protein>
<dbReference type="InterPro" id="IPR023620">
    <property type="entry name" value="SmpB"/>
</dbReference>
<dbReference type="NCBIfam" id="NF003843">
    <property type="entry name" value="PRK05422.1"/>
    <property type="match status" value="1"/>
</dbReference>
<accession>A0A429XEW5</accession>
<comment type="caution">
    <text evidence="4">The sequence shown here is derived from an EMBL/GenBank/DDBJ whole genome shotgun (WGS) entry which is preliminary data.</text>
</comment>
<dbReference type="PROSITE" id="PS01317">
    <property type="entry name" value="SSRP"/>
    <property type="match status" value="1"/>
</dbReference>
<dbReference type="GO" id="GO:0070930">
    <property type="term" value="P:trans-translation-dependent protein tagging"/>
    <property type="evidence" value="ECO:0007669"/>
    <property type="project" value="TreeGrafter"/>
</dbReference>
<reference evidence="5" key="1">
    <citation type="submission" date="2018-11" db="EMBL/GenBank/DDBJ databases">
        <title>Phylogenetic, genomic, and biogeographic characterization of a novel and ubiquitous marine invertebrate-associated Rickettsiales parasite, Candidatus Marinoinvertebrata rohwerii, gen. nov., sp. nov.</title>
        <authorList>
            <person name="Klinges J.G."/>
            <person name="Rosales S.M."/>
            <person name="Mcminds R."/>
            <person name="Shaver E.C."/>
            <person name="Shantz A."/>
            <person name="Peters E.C."/>
            <person name="Burkepile D.E."/>
            <person name="Silliman B.R."/>
            <person name="Vega Thurber R.L."/>
        </authorList>
    </citation>
    <scope>NUCLEOTIDE SEQUENCE [LARGE SCALE GENOMIC DNA]</scope>
    <source>
        <strain evidence="5">a_cerv_44</strain>
    </source>
</reference>
<dbReference type="Pfam" id="PF01668">
    <property type="entry name" value="SmpB"/>
    <property type="match status" value="1"/>
</dbReference>
<comment type="subcellular location">
    <subcellularLocation>
        <location evidence="3">Cytoplasm</location>
    </subcellularLocation>
    <text evidence="3">The tmRNA-SmpB complex associates with stalled 70S ribosomes.</text>
</comment>
<comment type="similarity">
    <text evidence="3">Belongs to the SmpB family.</text>
</comment>
<dbReference type="PANTHER" id="PTHR30308">
    <property type="entry name" value="TMRNA-BINDING COMPONENT OF TRANS-TRANSLATION TAGGING COMPLEX"/>
    <property type="match status" value="1"/>
</dbReference>
<evidence type="ECO:0000313" key="4">
    <source>
        <dbReference type="EMBL" id="RST62985.1"/>
    </source>
</evidence>
<sequence length="155" mass="18110">MNKIKHEIQIIAQNKKAYHEYLIEDKVEAGIVLKGSEVKSLRFSKASINESYANNIDNEIFILGANIPEYNKAKSFKHNPKRQRKLLLHKKEINKLVGLIKRKGYTLIPLTLYFNKKNIAKISLGLAKGKKKHDKREAIKQRDWERDKARIFKNN</sequence>
<evidence type="ECO:0000256" key="3">
    <source>
        <dbReference type="HAMAP-Rule" id="MF_00023"/>
    </source>
</evidence>
<dbReference type="CDD" id="cd09294">
    <property type="entry name" value="SmpB"/>
    <property type="match status" value="1"/>
</dbReference>
<dbReference type="HAMAP" id="MF_00023">
    <property type="entry name" value="SmpB"/>
    <property type="match status" value="1"/>
</dbReference>
<proteinExistence type="inferred from homology"/>
<dbReference type="OrthoDB" id="9805462at2"/>
<dbReference type="Proteomes" id="UP000279470">
    <property type="component" value="Unassembled WGS sequence"/>
</dbReference>
<name>A0A429XEW5_9RICK</name>
<dbReference type="InterPro" id="IPR000037">
    <property type="entry name" value="SsrA-bd_prot"/>
</dbReference>
<dbReference type="RefSeq" id="WP_126045144.1">
    <property type="nucleotide sequence ID" value="NZ_RXFM01000092.1"/>
</dbReference>
<dbReference type="EMBL" id="RXFM01000092">
    <property type="protein sequence ID" value="RST62985.1"/>
    <property type="molecule type" value="Genomic_DNA"/>
</dbReference>
<keyword evidence="2 3" id="KW-0694">RNA-binding</keyword>
<dbReference type="SUPFAM" id="SSF74982">
    <property type="entry name" value="Small protein B (SmpB)"/>
    <property type="match status" value="1"/>
</dbReference>
<dbReference type="InterPro" id="IPR020081">
    <property type="entry name" value="SsrA-bd_prot_CS"/>
</dbReference>
<evidence type="ECO:0000256" key="1">
    <source>
        <dbReference type="ARBA" id="ARBA00022490"/>
    </source>
</evidence>
<gene>
    <name evidence="3 4" type="primary">smpB</name>
    <name evidence="4" type="ORF">EIC27_05805</name>
</gene>
<dbReference type="NCBIfam" id="TIGR00086">
    <property type="entry name" value="smpB"/>
    <property type="match status" value="1"/>
</dbReference>
<dbReference type="GO" id="GO:0005829">
    <property type="term" value="C:cytosol"/>
    <property type="evidence" value="ECO:0007669"/>
    <property type="project" value="TreeGrafter"/>
</dbReference>
<organism evidence="4 5">
    <name type="scientific">Candidatus Aquarickettsia rohweri</name>
    <dbReference type="NCBI Taxonomy" id="2602574"/>
    <lineage>
        <taxon>Bacteria</taxon>
        <taxon>Pseudomonadati</taxon>
        <taxon>Pseudomonadota</taxon>
        <taxon>Alphaproteobacteria</taxon>
        <taxon>Rickettsiales</taxon>
        <taxon>Candidatus Midichloriaceae</taxon>
        <taxon>Candidatus Aquarickettsia</taxon>
    </lineage>
</organism>
<comment type="function">
    <text evidence="3">Required for rescue of stalled ribosomes mediated by trans-translation. Binds to transfer-messenger RNA (tmRNA), required for stable association of tmRNA with ribosomes. tmRNA and SmpB together mimic tRNA shape, replacing the anticodon stem-loop with SmpB. tmRNA is encoded by the ssrA gene; the 2 termini fold to resemble tRNA(Ala) and it encodes a 'tag peptide', a short internal open reading frame. During trans-translation Ala-aminoacylated tmRNA acts like a tRNA, entering the A-site of stalled ribosomes, displacing the stalled mRNA. The ribosome then switches to translate the ORF on the tmRNA; the nascent peptide is terminated with the 'tag peptide' encoded by the tmRNA and targeted for degradation. The ribosome is freed to recommence translation, which seems to be the essential function of trans-translation.</text>
</comment>
<dbReference type="Gene3D" id="2.40.280.10">
    <property type="match status" value="1"/>
</dbReference>
<evidence type="ECO:0000256" key="2">
    <source>
        <dbReference type="ARBA" id="ARBA00022884"/>
    </source>
</evidence>
<dbReference type="AlphaFoldDB" id="A0A429XEW5"/>
<keyword evidence="1 3" id="KW-0963">Cytoplasm</keyword>
<keyword evidence="5" id="KW-1185">Reference proteome</keyword>
<evidence type="ECO:0000313" key="5">
    <source>
        <dbReference type="Proteomes" id="UP000279470"/>
    </source>
</evidence>